<dbReference type="AlphaFoldDB" id="A0A381U4X3"/>
<dbReference type="InterPro" id="IPR038765">
    <property type="entry name" value="Papain-like_cys_pep_sf"/>
</dbReference>
<evidence type="ECO:0000313" key="1">
    <source>
        <dbReference type="EMBL" id="SVA22801.1"/>
    </source>
</evidence>
<proteinExistence type="predicted"/>
<dbReference type="Pfam" id="PF07313">
    <property type="entry name" value="AmiA-like"/>
    <property type="match status" value="1"/>
</dbReference>
<dbReference type="EMBL" id="UINC01005670">
    <property type="protein sequence ID" value="SVA22801.1"/>
    <property type="molecule type" value="Genomic_DNA"/>
</dbReference>
<organism evidence="1">
    <name type="scientific">marine metagenome</name>
    <dbReference type="NCBI Taxonomy" id="408172"/>
    <lineage>
        <taxon>unclassified sequences</taxon>
        <taxon>metagenomes</taxon>
        <taxon>ecological metagenomes</taxon>
    </lineage>
</organism>
<dbReference type="InterPro" id="IPR010846">
    <property type="entry name" value="AmiA-like"/>
</dbReference>
<gene>
    <name evidence="1" type="ORF">METZ01_LOCUS75655</name>
</gene>
<dbReference type="Gene3D" id="2.30.260.10">
    <property type="entry name" value="putative xylanase like domain"/>
    <property type="match status" value="1"/>
</dbReference>
<dbReference type="Gene3D" id="1.10.3670.10">
    <property type="entry name" value="Putative xylanase like domain"/>
    <property type="match status" value="1"/>
</dbReference>
<reference evidence="1" key="1">
    <citation type="submission" date="2018-05" db="EMBL/GenBank/DDBJ databases">
        <authorList>
            <person name="Lanie J.A."/>
            <person name="Ng W.-L."/>
            <person name="Kazmierczak K.M."/>
            <person name="Andrzejewski T.M."/>
            <person name="Davidsen T.M."/>
            <person name="Wayne K.J."/>
            <person name="Tettelin H."/>
            <person name="Glass J.I."/>
            <person name="Rusch D."/>
            <person name="Podicherti R."/>
            <person name="Tsui H.-C.T."/>
            <person name="Winkler M.E."/>
        </authorList>
    </citation>
    <scope>NUCLEOTIDE SEQUENCE</scope>
</reference>
<protein>
    <recommendedName>
        <fullName evidence="2">DUF1460 domain-containing protein</fullName>
    </recommendedName>
</protein>
<evidence type="ECO:0008006" key="2">
    <source>
        <dbReference type="Google" id="ProtNLM"/>
    </source>
</evidence>
<sequence length="274" mass="31562">MKIILLLLLLYSCNSSTGLDWVSSLPKPWTLSNDEVTKLLPEFQKRFPEFNDRLKAINIWRIGTPYGIFKLGEEIEPDPDPILRIDTSDCTVHVLTSLAFTTSTSWSETRKKMIDIHYKADFSGRKIPTYKSRWHYTSDRIINNPYTTDITKSIIQKNNLDSVLIVLNKKTDGSEFLNLNWTSKNKIYFIPTKNVNELLLSKLPDICGAAFVRKSYFKNGIVIAHEGVLIDNKELIHASSKQQKTVRVNFIDYINNNGNSRFDGIMFYKFHSKG</sequence>
<name>A0A381U4X3_9ZZZZ</name>
<dbReference type="SUPFAM" id="SSF54001">
    <property type="entry name" value="Cysteine proteinases"/>
    <property type="match status" value="1"/>
</dbReference>
<accession>A0A381U4X3</accession>